<comment type="similarity">
    <text evidence="3">Belongs to the glycosyltransferase 9 family.</text>
</comment>
<sequence length="365" mass="39928">MELTSYLQPAPLSTVHARRICLIKPSSLGDVIQSLPILAALRCRFPRAKISWVVNSSYVSLIEPVEGLDEVIPFERDHFRSVGVGSLNRLRAFLKDLHAKHFDLVVDLQGLFRSGLMTWASGASLRIGLASSREGASLSYTHVVNDLPKQQPAVARYWRVAELLGVGHWPKTFPLGISVEEQARAKELLDGLPGPLLALNPGSRWDTKRWPAERFAEAANRYFGDRPGSCVVLGAPDEVDVAERLVAKLDRPHRNLAGKTSLRELVAILDACDVMLTNDSGPMHVAAAVGTPTVSVFTCTSPERAAPFGGGHRVVQTSVDCRASYLRQCDRLDCMKDLTTDRVLPILQGIDLPSRSAPLSRDEAA</sequence>
<dbReference type="GO" id="GO:0005829">
    <property type="term" value="C:cytosol"/>
    <property type="evidence" value="ECO:0007669"/>
    <property type="project" value="TreeGrafter"/>
</dbReference>
<organism evidence="6 7">
    <name type="scientific">Kolteria novifilia</name>
    <dbReference type="NCBI Taxonomy" id="2527975"/>
    <lineage>
        <taxon>Bacteria</taxon>
        <taxon>Pseudomonadati</taxon>
        <taxon>Planctomycetota</taxon>
        <taxon>Planctomycetia</taxon>
        <taxon>Kolteriales</taxon>
        <taxon>Kolteriaceae</taxon>
        <taxon>Kolteria</taxon>
    </lineage>
</organism>
<evidence type="ECO:0000313" key="6">
    <source>
        <dbReference type="EMBL" id="QDU61805.1"/>
    </source>
</evidence>
<dbReference type="RefSeq" id="WP_419193672.1">
    <property type="nucleotide sequence ID" value="NZ_CP036279.1"/>
</dbReference>
<evidence type="ECO:0000256" key="4">
    <source>
        <dbReference type="ARBA" id="ARBA00044042"/>
    </source>
</evidence>
<evidence type="ECO:0000256" key="2">
    <source>
        <dbReference type="ARBA" id="ARBA00022679"/>
    </source>
</evidence>
<comment type="catalytic activity">
    <reaction evidence="5">
        <text>an L-alpha-D-Hep-(1-&gt;5)-[alpha-Kdo-(2-&gt;4)]-alpha-Kdo-(2-&gt;6)-lipid A + ADP-L-glycero-beta-D-manno-heptose = an L-alpha-D-Hep-(1-&gt;3)-L-alpha-D-Hep-(1-&gt;5)-[alpha-Kdo-(2-&gt;4)]-alpha-Kdo-(2-&gt;6)-lipid A + ADP + H(+)</text>
        <dbReference type="Rhea" id="RHEA:74071"/>
        <dbReference type="ChEBI" id="CHEBI:15378"/>
        <dbReference type="ChEBI" id="CHEBI:61506"/>
        <dbReference type="ChEBI" id="CHEBI:193068"/>
        <dbReference type="ChEBI" id="CHEBI:193069"/>
        <dbReference type="ChEBI" id="CHEBI:456216"/>
        <dbReference type="EC" id="2.4.99.24"/>
    </reaction>
</comment>
<keyword evidence="7" id="KW-1185">Reference proteome</keyword>
<name>A0A518B498_9BACT</name>
<dbReference type="NCBIfam" id="TIGR02195">
    <property type="entry name" value="heptsyl_trn_II"/>
    <property type="match status" value="1"/>
</dbReference>
<accession>A0A518B498</accession>
<protein>
    <recommendedName>
        <fullName evidence="4">lipopolysaccharide heptosyltransferase II</fullName>
        <ecNumber evidence="4">2.4.99.24</ecNumber>
    </recommendedName>
</protein>
<evidence type="ECO:0000256" key="1">
    <source>
        <dbReference type="ARBA" id="ARBA00022676"/>
    </source>
</evidence>
<evidence type="ECO:0000313" key="7">
    <source>
        <dbReference type="Proteomes" id="UP000317093"/>
    </source>
</evidence>
<dbReference type="Pfam" id="PF01075">
    <property type="entry name" value="Glyco_transf_9"/>
    <property type="match status" value="1"/>
</dbReference>
<dbReference type="Gene3D" id="3.40.50.2000">
    <property type="entry name" value="Glycogen Phosphorylase B"/>
    <property type="match status" value="2"/>
</dbReference>
<dbReference type="EMBL" id="CP036279">
    <property type="protein sequence ID" value="QDU61805.1"/>
    <property type="molecule type" value="Genomic_DNA"/>
</dbReference>
<dbReference type="CDD" id="cd03789">
    <property type="entry name" value="GT9_LPS_heptosyltransferase"/>
    <property type="match status" value="1"/>
</dbReference>
<dbReference type="KEGG" id="knv:Pan216_26700"/>
<dbReference type="AlphaFoldDB" id="A0A518B498"/>
<gene>
    <name evidence="6" type="primary">rfaF_2</name>
    <name evidence="6" type="ORF">Pan216_26700</name>
</gene>
<dbReference type="SUPFAM" id="SSF53756">
    <property type="entry name" value="UDP-Glycosyltransferase/glycogen phosphorylase"/>
    <property type="match status" value="1"/>
</dbReference>
<keyword evidence="1" id="KW-0328">Glycosyltransferase</keyword>
<evidence type="ECO:0000256" key="3">
    <source>
        <dbReference type="ARBA" id="ARBA00043995"/>
    </source>
</evidence>
<dbReference type="InterPro" id="IPR051199">
    <property type="entry name" value="LPS_LOS_Heptosyltrfase"/>
</dbReference>
<dbReference type="PANTHER" id="PTHR30160">
    <property type="entry name" value="TETRAACYLDISACCHARIDE 4'-KINASE-RELATED"/>
    <property type="match status" value="1"/>
</dbReference>
<dbReference type="InterPro" id="IPR002201">
    <property type="entry name" value="Glyco_trans_9"/>
</dbReference>
<reference evidence="6 7" key="1">
    <citation type="submission" date="2019-02" db="EMBL/GenBank/DDBJ databases">
        <title>Deep-cultivation of Planctomycetes and their phenomic and genomic characterization uncovers novel biology.</title>
        <authorList>
            <person name="Wiegand S."/>
            <person name="Jogler M."/>
            <person name="Boedeker C."/>
            <person name="Pinto D."/>
            <person name="Vollmers J."/>
            <person name="Rivas-Marin E."/>
            <person name="Kohn T."/>
            <person name="Peeters S.H."/>
            <person name="Heuer A."/>
            <person name="Rast P."/>
            <person name="Oberbeckmann S."/>
            <person name="Bunk B."/>
            <person name="Jeske O."/>
            <person name="Meyerdierks A."/>
            <person name="Storesund J.E."/>
            <person name="Kallscheuer N."/>
            <person name="Luecker S."/>
            <person name="Lage O.M."/>
            <person name="Pohl T."/>
            <person name="Merkel B.J."/>
            <person name="Hornburger P."/>
            <person name="Mueller R.-W."/>
            <person name="Bruemmer F."/>
            <person name="Labrenz M."/>
            <person name="Spormann A.M."/>
            <person name="Op den Camp H."/>
            <person name="Overmann J."/>
            <person name="Amann R."/>
            <person name="Jetten M.S.M."/>
            <person name="Mascher T."/>
            <person name="Medema M.H."/>
            <person name="Devos D.P."/>
            <person name="Kaster A.-K."/>
            <person name="Ovreas L."/>
            <person name="Rohde M."/>
            <person name="Galperin M.Y."/>
            <person name="Jogler C."/>
        </authorList>
    </citation>
    <scope>NUCLEOTIDE SEQUENCE [LARGE SCALE GENOMIC DNA]</scope>
    <source>
        <strain evidence="6 7">Pan216</strain>
    </source>
</reference>
<keyword evidence="2 6" id="KW-0808">Transferase</keyword>
<dbReference type="InterPro" id="IPR011910">
    <property type="entry name" value="RfaF"/>
</dbReference>
<dbReference type="PANTHER" id="PTHR30160:SF7">
    <property type="entry name" value="ADP-HEPTOSE--LPS HEPTOSYLTRANSFERASE 2"/>
    <property type="match status" value="1"/>
</dbReference>
<dbReference type="GO" id="GO:0008713">
    <property type="term" value="F:ADP-heptose-lipopolysaccharide heptosyltransferase activity"/>
    <property type="evidence" value="ECO:0007669"/>
    <property type="project" value="UniProtKB-EC"/>
</dbReference>
<dbReference type="GO" id="GO:0009244">
    <property type="term" value="P:lipopolysaccharide core region biosynthetic process"/>
    <property type="evidence" value="ECO:0007669"/>
    <property type="project" value="TreeGrafter"/>
</dbReference>
<evidence type="ECO:0000256" key="5">
    <source>
        <dbReference type="ARBA" id="ARBA00047503"/>
    </source>
</evidence>
<dbReference type="EC" id="2.4.99.24" evidence="4"/>
<dbReference type="Proteomes" id="UP000317093">
    <property type="component" value="Chromosome"/>
</dbReference>
<proteinExistence type="inferred from homology"/>